<accession>A0ABN2AE56</accession>
<protein>
    <recommendedName>
        <fullName evidence="2">alpha-L-rhamnosidase</fullName>
        <ecNumber evidence="2">3.2.1.40</ecNumber>
    </recommendedName>
</protein>
<dbReference type="Proteomes" id="UP001500842">
    <property type="component" value="Unassembled WGS sequence"/>
</dbReference>
<evidence type="ECO:0000259" key="10">
    <source>
        <dbReference type="Pfam" id="PF17390"/>
    </source>
</evidence>
<feature type="region of interest" description="Disordered" evidence="4">
    <location>
        <begin position="1426"/>
        <end position="1446"/>
    </location>
</feature>
<dbReference type="InterPro" id="IPR035396">
    <property type="entry name" value="Bac_rhamnosid6H"/>
</dbReference>
<dbReference type="Pfam" id="PF17389">
    <property type="entry name" value="Bac_rhamnosid6H"/>
    <property type="match status" value="1"/>
</dbReference>
<feature type="domain" description="Bacterial alpha-L-rhamnosidase N-terminal" evidence="7">
    <location>
        <begin position="360"/>
        <end position="529"/>
    </location>
</feature>
<reference evidence="11 12" key="1">
    <citation type="journal article" date="2019" name="Int. J. Syst. Evol. Microbiol.">
        <title>The Global Catalogue of Microorganisms (GCM) 10K type strain sequencing project: providing services to taxonomists for standard genome sequencing and annotation.</title>
        <authorList>
            <consortium name="The Broad Institute Genomics Platform"/>
            <consortium name="The Broad Institute Genome Sequencing Center for Infectious Disease"/>
            <person name="Wu L."/>
            <person name="Ma J."/>
        </authorList>
    </citation>
    <scope>NUCLEOTIDE SEQUENCE [LARGE SCALE GENOMIC DNA]</scope>
    <source>
        <strain evidence="11 12">JCM 14942</strain>
    </source>
</reference>
<dbReference type="Gene3D" id="2.60.40.2700">
    <property type="match status" value="2"/>
</dbReference>
<dbReference type="Gene3D" id="2.60.120.260">
    <property type="entry name" value="Galactose-binding domain-like"/>
    <property type="match status" value="2"/>
</dbReference>
<dbReference type="Pfam" id="PF17390">
    <property type="entry name" value="Bac_rhamnosid_C"/>
    <property type="match status" value="1"/>
</dbReference>
<gene>
    <name evidence="11" type="ORF">GCM10009788_21240</name>
</gene>
<dbReference type="Gene3D" id="1.50.10.10">
    <property type="match status" value="1"/>
</dbReference>
<dbReference type="SUPFAM" id="SSF48208">
    <property type="entry name" value="Six-hairpin glycosidases"/>
    <property type="match status" value="1"/>
</dbReference>
<dbReference type="InterPro" id="IPR008902">
    <property type="entry name" value="Rhamnosid_concanavalin"/>
</dbReference>
<dbReference type="Gene3D" id="2.60.120.560">
    <property type="entry name" value="Exo-inulinase, domain 1"/>
    <property type="match status" value="1"/>
</dbReference>
<evidence type="ECO:0000259" key="8">
    <source>
        <dbReference type="Pfam" id="PF10633"/>
    </source>
</evidence>
<keyword evidence="12" id="KW-1185">Reference proteome</keyword>
<dbReference type="InterPro" id="IPR035398">
    <property type="entry name" value="Bac_rhamnosid_C"/>
</dbReference>
<dbReference type="EC" id="3.2.1.40" evidence="2"/>
<proteinExistence type="predicted"/>
<dbReference type="Gene3D" id="3.30.1920.20">
    <property type="match status" value="1"/>
</dbReference>
<sequence length="1917" mass="201279">MQSPRRYLTSTVAAATLALGMLTGGTLTGLAPAPAAAAAAAGEGLAVTGLQTNGRTTPLGIGADGLVFGWRSTSEARGAVQSAYELEVAEADGGAVVWSSGQVQSAEQLNIAYGGPALDAQTRYSWRVRVWDGGGQASGWSDPSWFETGLLDAADWGDAEWVGAPADSEVNRWTDYTADFDFTLDNLVFAAMVRSANTNNGYMWQVKAVGDQALFRPHTKINGSYASLGDVDISSIITADELRTGQHRMSVTVDGDTITTSIDGEQIDTRTRTDFAKGFVGFRTSVATEGTEAFTVHAVHVQAENGDVLLDTDFSDGNPFNGGSLVAGGLEVKGNQEFLWHSPDDNLPLLRTDFATEAGKTVERARIYATARGIYELTLNGEAVGDQHLAPGWTDYNTRFQHQTYDVTDQVRDGSNGLGATLGRGWWAGKVGMWGPGVYGNQLSLLARLRVDYTDGTSQWVDTGDDWTTHSGPYAAADNIDGETFDARQAQPGWDQPGYDDSGWAAAVVRPSATDLVVPQPDEPVRTTEELDVVERTEPTPGTFVYDLGQNMVGVARMVLTGQAGTTVNVRYGEVLNPDGTLYTANLRAAKVTDYYTFGAAGTITYEPALTQHGFRYVEITGASTPPMAGDVTGVVWGSDLPATGHLETSSSMLNQLLSNISWGQRGNFVSIPTDTPARDERLGWTGDINVFAPTASYLRDTRAFLSKWMTDLSDSAYADGNLPGIAPVPPGIDLGTGLGWSDAGITVPYAVFKALGDTAIVRENYALMTKYFALVEAGAGPDLIDTARGNWNDWLNLDDPTPVGVLGTAYYAEDARMLAEMAAAIGEDADAAAFAQRSVDVRAAFGEEFVAADGTVTGNSQTGYAMALGMDLVPDELRAKVAARFVAKLAASGNHLTTGFLGTPWLLPALTSIDRDDLAYELLLHEDYPSWGYEVAMGATTMWERWDSIKPDGSFGDVGMNSFNHYAYGAVGDWMYQHIGGISPLEPGYRRFRVVPAVDGALTDARGELDSVYGTIATDWERQDDDLTLDVDVPVNTTAEVVLPAANTWAVTEGGDLLQDVDGVQDVSSADGEVVVTVGSGSYHFAVTAADAPLGAILDLIADARDHVGDTVASGDLTAEDGTELTDGLDEARDAVLEARAADGDAGTEHLVAALDAIRALRSWLAGSDVDGPVRGDVDGRLAAIEQALARVAMTAQGVAVSLPPVADPVAAGDEVTGALVVANDGGAEVTDLTATVRVAGWAPASVEPVDLAPGGSVELPVPVVVPANAAAGDYDARVEVAFTLDGHDYTVSDTTAGWARVDSGLGIGDVTAEPAAEDPVERVVLQVPVTNDGERDLRVSVAAGSLPDGWRSVASAETLVPAGETVTATVPVTVPLDLVGGTTELSVDVRRAGRTVVSKAASVTVDLPHPPAGEAVDHVDFGESGSEQAHGLQASPSSGTNTEAGYTRRYAHSNFPGSWYSVEVAVPAGEPFLIRNVETYDGARTKKYNVYVDDVLVKTQLVPRSESGAGIKVYDLVVDDPAVLPADGTARIKYEYPLDASGYYDPSLADMWVLPLPEDTRAPDVSATVTSGVPGAGSWYSSPVAVEVTAADGRDPAPAVQVGRSSGWQDYTGPVVLAEEGEHTVSYRATDAAGNRSAAGELKVGIDLTPPVTVVTTERGSGVEESDRARLELTAEDALSGVARTSYRIDGGKWKRSDGSPVLVEGYGDHVVEYVSTDLAGNTEAVHRTTVTLADVDEIAAIVAPQVTGTPQFGATLTATDGSWNTKGLALTRQWLRDGTPIPGATGSSYLLGGADLGARISVRVTATKEGDSGVADSAATSPVTAAGLALGVPALTGKARVGKRLTATLAVPAGATVSYQWFAGGKAIKKGTKARLKLKGKWQGKRIRVKVTVSLPGHQTTTVTSAKTGKVKRR</sequence>
<keyword evidence="5" id="KW-0732">Signal</keyword>
<evidence type="ECO:0000256" key="3">
    <source>
        <dbReference type="ARBA" id="ARBA00022801"/>
    </source>
</evidence>
<feature type="domain" description="Alpha-L-rhamnosidase six-hairpin glycosidase" evidence="9">
    <location>
        <begin position="643"/>
        <end position="980"/>
    </location>
</feature>
<evidence type="ECO:0000256" key="1">
    <source>
        <dbReference type="ARBA" id="ARBA00001445"/>
    </source>
</evidence>
<dbReference type="Pfam" id="PF08531">
    <property type="entry name" value="Bac_rhamnosid_N"/>
    <property type="match status" value="1"/>
</dbReference>
<dbReference type="InterPro" id="IPR012341">
    <property type="entry name" value="6hp_glycosidase-like_sf"/>
</dbReference>
<feature type="domain" description="Alpha-L-rhamnosidase C-terminal" evidence="10">
    <location>
        <begin position="982"/>
        <end position="1050"/>
    </location>
</feature>
<dbReference type="NCBIfam" id="NF047446">
    <property type="entry name" value="barrel_OmpL47"/>
    <property type="match status" value="2"/>
</dbReference>
<evidence type="ECO:0000256" key="2">
    <source>
        <dbReference type="ARBA" id="ARBA00012652"/>
    </source>
</evidence>
<feature type="signal peptide" evidence="5">
    <location>
        <begin position="1"/>
        <end position="37"/>
    </location>
</feature>
<evidence type="ECO:0000259" key="7">
    <source>
        <dbReference type="Pfam" id="PF08531"/>
    </source>
</evidence>
<keyword evidence="3" id="KW-0378">Hydrolase</keyword>
<feature type="domain" description="Alpha-L-rhamnosidase concanavalin-like" evidence="6">
    <location>
        <begin position="540"/>
        <end position="636"/>
    </location>
</feature>
<organism evidence="11 12">
    <name type="scientific">Nocardioides humi</name>
    <dbReference type="NCBI Taxonomy" id="449461"/>
    <lineage>
        <taxon>Bacteria</taxon>
        <taxon>Bacillati</taxon>
        <taxon>Actinomycetota</taxon>
        <taxon>Actinomycetes</taxon>
        <taxon>Propionibacteriales</taxon>
        <taxon>Nocardioidaceae</taxon>
        <taxon>Nocardioides</taxon>
    </lineage>
</organism>
<dbReference type="RefSeq" id="WP_344112031.1">
    <property type="nucleotide sequence ID" value="NZ_BAAAOR010000015.1"/>
</dbReference>
<feature type="compositionally biased region" description="Polar residues" evidence="4">
    <location>
        <begin position="1436"/>
        <end position="1446"/>
    </location>
</feature>
<dbReference type="InterPro" id="IPR018905">
    <property type="entry name" value="A-galactase_NEW3"/>
</dbReference>
<dbReference type="InterPro" id="IPR013737">
    <property type="entry name" value="Bac_rhamnosid_N"/>
</dbReference>
<dbReference type="Gene3D" id="2.60.40.10">
    <property type="entry name" value="Immunoglobulins"/>
    <property type="match status" value="3"/>
</dbReference>
<evidence type="ECO:0000259" key="6">
    <source>
        <dbReference type="Pfam" id="PF05592"/>
    </source>
</evidence>
<evidence type="ECO:0000259" key="9">
    <source>
        <dbReference type="Pfam" id="PF17389"/>
    </source>
</evidence>
<comment type="catalytic activity">
    <reaction evidence="1">
        <text>Hydrolysis of terminal non-reducing alpha-L-rhamnose residues in alpha-L-rhamnosides.</text>
        <dbReference type="EC" id="3.2.1.40"/>
    </reaction>
</comment>
<dbReference type="Pfam" id="PF05592">
    <property type="entry name" value="Bac_rhamnosid"/>
    <property type="match status" value="1"/>
</dbReference>
<comment type="caution">
    <text evidence="11">The sequence shown here is derived from an EMBL/GenBank/DDBJ whole genome shotgun (WGS) entry which is preliminary data.</text>
</comment>
<dbReference type="PANTHER" id="PTHR33307:SF6">
    <property type="entry name" value="ALPHA-RHAMNOSIDASE (EUROFUNG)-RELATED"/>
    <property type="match status" value="1"/>
</dbReference>
<dbReference type="InterPro" id="IPR016007">
    <property type="entry name" value="Alpha_rhamnosid"/>
</dbReference>
<dbReference type="EMBL" id="BAAAOR010000015">
    <property type="protein sequence ID" value="GAA1516784.1"/>
    <property type="molecule type" value="Genomic_DNA"/>
</dbReference>
<dbReference type="Pfam" id="PF25788">
    <property type="entry name" value="Ig_Rha78A_N"/>
    <property type="match status" value="1"/>
</dbReference>
<evidence type="ECO:0000256" key="5">
    <source>
        <dbReference type="SAM" id="SignalP"/>
    </source>
</evidence>
<dbReference type="InterPro" id="IPR008928">
    <property type="entry name" value="6-hairpin_glycosidase_sf"/>
</dbReference>
<dbReference type="InterPro" id="IPR058094">
    <property type="entry name" value="Ig-like_OmpL47-like"/>
</dbReference>
<evidence type="ECO:0000256" key="4">
    <source>
        <dbReference type="SAM" id="MobiDB-lite"/>
    </source>
</evidence>
<dbReference type="PANTHER" id="PTHR33307">
    <property type="entry name" value="ALPHA-RHAMNOSIDASE (EUROFUNG)"/>
    <property type="match status" value="1"/>
</dbReference>
<name>A0ABN2AE56_9ACTN</name>
<feature type="chain" id="PRO_5045122543" description="alpha-L-rhamnosidase" evidence="5">
    <location>
        <begin position="38"/>
        <end position="1917"/>
    </location>
</feature>
<dbReference type="Pfam" id="PF10633">
    <property type="entry name" value="NPCBM_assoc"/>
    <property type="match status" value="2"/>
</dbReference>
<evidence type="ECO:0000313" key="11">
    <source>
        <dbReference type="EMBL" id="GAA1516784.1"/>
    </source>
</evidence>
<evidence type="ECO:0000313" key="12">
    <source>
        <dbReference type="Proteomes" id="UP001500842"/>
    </source>
</evidence>
<feature type="domain" description="Alpha-galactosidase NEW3" evidence="8">
    <location>
        <begin position="1324"/>
        <end position="1392"/>
    </location>
</feature>
<feature type="domain" description="Alpha-galactosidase NEW3" evidence="8">
    <location>
        <begin position="1212"/>
        <end position="1284"/>
    </location>
</feature>
<dbReference type="Gene3D" id="2.60.420.10">
    <property type="entry name" value="Maltose phosphorylase, domain 3"/>
    <property type="match status" value="1"/>
</dbReference>
<dbReference type="InterPro" id="IPR013783">
    <property type="entry name" value="Ig-like_fold"/>
</dbReference>